<gene>
    <name evidence="6" type="ORF">Ccel01_29940</name>
    <name evidence="7" type="ORF">FOG94_11455</name>
</gene>
<feature type="region of interest" description="Disordered" evidence="3">
    <location>
        <begin position="1"/>
        <end position="33"/>
    </location>
</feature>
<dbReference type="GO" id="GO:0005886">
    <property type="term" value="C:plasma membrane"/>
    <property type="evidence" value="ECO:0007669"/>
    <property type="project" value="TreeGrafter"/>
</dbReference>
<reference evidence="7 8" key="1">
    <citation type="submission" date="2019-07" db="EMBL/GenBank/DDBJ databases">
        <title>Complete Genome Sequence and Methylome Analysis of Arthrobacter luteus NEB113.</title>
        <authorList>
            <person name="Fomenkov A."/>
            <person name="Anton B.P."/>
            <person name="Vincze T."/>
            <person name="Roberts R.J."/>
        </authorList>
    </citation>
    <scope>NUCLEOTIDE SEQUENCE [LARGE SCALE GENOMIC DNA]</scope>
    <source>
        <strain evidence="7 8">NEB113</strain>
    </source>
</reference>
<dbReference type="GO" id="GO:0006465">
    <property type="term" value="P:signal peptide processing"/>
    <property type="evidence" value="ECO:0007669"/>
    <property type="project" value="TreeGrafter"/>
</dbReference>
<dbReference type="InterPro" id="IPR000045">
    <property type="entry name" value="Prepilin_IV_endopep_pep"/>
</dbReference>
<comment type="similarity">
    <text evidence="1 2">Belongs to the peptidase A24 family.</text>
</comment>
<feature type="transmembrane region" description="Helical" evidence="4">
    <location>
        <begin position="207"/>
        <end position="226"/>
    </location>
</feature>
<dbReference type="RefSeq" id="WP_051028470.1">
    <property type="nucleotide sequence ID" value="NZ_BSTG01000004.1"/>
</dbReference>
<accession>A0AAV5P9G5</accession>
<dbReference type="PANTHER" id="PTHR30487:SF0">
    <property type="entry name" value="PREPILIN LEADER PEPTIDASE_N-METHYLTRANSFERASE-RELATED"/>
    <property type="match status" value="1"/>
</dbReference>
<evidence type="ECO:0000313" key="9">
    <source>
        <dbReference type="Proteomes" id="UP001165168"/>
    </source>
</evidence>
<dbReference type="Gene3D" id="1.20.120.1220">
    <property type="match status" value="1"/>
</dbReference>
<dbReference type="PRINTS" id="PR00864">
    <property type="entry name" value="PREPILNPTASE"/>
</dbReference>
<feature type="transmembrane region" description="Helical" evidence="4">
    <location>
        <begin position="179"/>
        <end position="200"/>
    </location>
</feature>
<dbReference type="InterPro" id="IPR050882">
    <property type="entry name" value="Prepilin_peptidase/N-MTase"/>
</dbReference>
<dbReference type="Proteomes" id="UP001165168">
    <property type="component" value="Unassembled WGS sequence"/>
</dbReference>
<dbReference type="Pfam" id="PF01478">
    <property type="entry name" value="Peptidase_A24"/>
    <property type="match status" value="1"/>
</dbReference>
<dbReference type="EMBL" id="CP041694">
    <property type="protein sequence ID" value="QDP75658.1"/>
    <property type="molecule type" value="Genomic_DNA"/>
</dbReference>
<feature type="transmembrane region" description="Helical" evidence="4">
    <location>
        <begin position="77"/>
        <end position="94"/>
    </location>
</feature>
<feature type="transmembrane region" description="Helical" evidence="4">
    <location>
        <begin position="51"/>
        <end position="71"/>
    </location>
</feature>
<sequence>MVQQGDGTRHAAASLRGSGDDEPDEAREAVVTAGAPRSWGRRRRADLARELRVAGRAGGALALLAALAAAWWSGPSWATPALVVVAAAGALLAVVDARTYRLPDVIVLPTGVAVVVLLAVASLAAGDGEPLVRALAGGAVGFCAYAALRLAHPPGLGFGDVKLAGTLGTPLAWLGWAELVAGLLLPFLLGGAWALGLVISRRARRDTAVAFGPFMVLGAGVAAGWGQTTTGAVLGG</sequence>
<proteinExistence type="inferred from homology"/>
<feature type="domain" description="Prepilin type IV endopeptidase peptidase" evidence="5">
    <location>
        <begin position="85"/>
        <end position="195"/>
    </location>
</feature>
<dbReference type="GO" id="GO:0004190">
    <property type="term" value="F:aspartic-type endopeptidase activity"/>
    <property type="evidence" value="ECO:0007669"/>
    <property type="project" value="InterPro"/>
</dbReference>
<dbReference type="Proteomes" id="UP000319068">
    <property type="component" value="Chromosome"/>
</dbReference>
<protein>
    <submittedName>
        <fullName evidence="7">Prepilin peptidase</fullName>
    </submittedName>
</protein>
<evidence type="ECO:0000259" key="5">
    <source>
        <dbReference type="Pfam" id="PF01478"/>
    </source>
</evidence>
<dbReference type="AlphaFoldDB" id="A0AAV5P9G5"/>
<dbReference type="EMBL" id="BSTG01000004">
    <property type="protein sequence ID" value="GLY58392.1"/>
    <property type="molecule type" value="Genomic_DNA"/>
</dbReference>
<evidence type="ECO:0000256" key="3">
    <source>
        <dbReference type="SAM" id="MobiDB-lite"/>
    </source>
</evidence>
<evidence type="ECO:0000313" key="8">
    <source>
        <dbReference type="Proteomes" id="UP000319068"/>
    </source>
</evidence>
<reference evidence="6" key="2">
    <citation type="submission" date="2023-03" db="EMBL/GenBank/DDBJ databases">
        <title>Cellulosimicrobium cellulans NBRC 103059.</title>
        <authorList>
            <person name="Ichikawa N."/>
            <person name="Sato H."/>
            <person name="Tonouchi N."/>
        </authorList>
    </citation>
    <scope>NUCLEOTIDE SEQUENCE</scope>
    <source>
        <strain evidence="6">NBRC 103059</strain>
    </source>
</reference>
<dbReference type="InterPro" id="IPR014032">
    <property type="entry name" value="Peptidase_A24A_bac"/>
</dbReference>
<evidence type="ECO:0000313" key="6">
    <source>
        <dbReference type="EMBL" id="GLY58392.1"/>
    </source>
</evidence>
<evidence type="ECO:0000256" key="4">
    <source>
        <dbReference type="SAM" id="Phobius"/>
    </source>
</evidence>
<keyword evidence="4" id="KW-1133">Transmembrane helix</keyword>
<dbReference type="PANTHER" id="PTHR30487">
    <property type="entry name" value="TYPE 4 PREPILIN-LIKE PROTEINS LEADER PEPTIDE-PROCESSING ENZYME"/>
    <property type="match status" value="1"/>
</dbReference>
<keyword evidence="4" id="KW-0472">Membrane</keyword>
<organism evidence="6 9">
    <name type="scientific">Cellulosimicrobium cellulans</name>
    <name type="common">Arthrobacter luteus</name>
    <dbReference type="NCBI Taxonomy" id="1710"/>
    <lineage>
        <taxon>Bacteria</taxon>
        <taxon>Bacillati</taxon>
        <taxon>Actinomycetota</taxon>
        <taxon>Actinomycetes</taxon>
        <taxon>Micrococcales</taxon>
        <taxon>Promicromonosporaceae</taxon>
        <taxon>Cellulosimicrobium</taxon>
    </lineage>
</organism>
<evidence type="ECO:0000313" key="7">
    <source>
        <dbReference type="EMBL" id="QDP75658.1"/>
    </source>
</evidence>
<evidence type="ECO:0000256" key="2">
    <source>
        <dbReference type="RuleBase" id="RU003793"/>
    </source>
</evidence>
<keyword evidence="4" id="KW-0812">Transmembrane</keyword>
<evidence type="ECO:0000256" key="1">
    <source>
        <dbReference type="ARBA" id="ARBA00005801"/>
    </source>
</evidence>
<feature type="transmembrane region" description="Helical" evidence="4">
    <location>
        <begin position="106"/>
        <end position="125"/>
    </location>
</feature>
<name>A0AAV5P9G5_CELCE</name>
<keyword evidence="8" id="KW-1185">Reference proteome</keyword>